<dbReference type="EMBL" id="PDCK01000043">
    <property type="protein sequence ID" value="PRQ35294.1"/>
    <property type="molecule type" value="Genomic_DNA"/>
</dbReference>
<dbReference type="Proteomes" id="UP000238479">
    <property type="component" value="Chromosome 5"/>
</dbReference>
<dbReference type="Gramene" id="PRQ35294">
    <property type="protein sequence ID" value="PRQ35294"/>
    <property type="gene ID" value="RchiOBHm_Chr5g0078411"/>
</dbReference>
<proteinExistence type="predicted"/>
<accession>A0A2P6QMA2</accession>
<organism evidence="1 2">
    <name type="scientific">Rosa chinensis</name>
    <name type="common">China rose</name>
    <dbReference type="NCBI Taxonomy" id="74649"/>
    <lineage>
        <taxon>Eukaryota</taxon>
        <taxon>Viridiplantae</taxon>
        <taxon>Streptophyta</taxon>
        <taxon>Embryophyta</taxon>
        <taxon>Tracheophyta</taxon>
        <taxon>Spermatophyta</taxon>
        <taxon>Magnoliopsida</taxon>
        <taxon>eudicotyledons</taxon>
        <taxon>Gunneridae</taxon>
        <taxon>Pentapetalae</taxon>
        <taxon>rosids</taxon>
        <taxon>fabids</taxon>
        <taxon>Rosales</taxon>
        <taxon>Rosaceae</taxon>
        <taxon>Rosoideae</taxon>
        <taxon>Rosoideae incertae sedis</taxon>
        <taxon>Rosa</taxon>
    </lineage>
</organism>
<sequence length="170" mass="18879">MGSLLVVLMVAAVPIRIKATWGWRLMTRRRLGFSPDDNGLVFAPDNGDCVACAELGWIRTVVQIVPRFWAGRVNGGDGVKRRRRRGRGSQVAFASGGDGVGGEEVRRFFTSGVVELKGSVLWRDDGLGFTVRPWLHIPLGLSGILFWARVFCPKPIPMFLVYLFTIISLY</sequence>
<reference evidence="1 2" key="1">
    <citation type="journal article" date="2018" name="Nat. Genet.">
        <title>The Rosa genome provides new insights in the design of modern roses.</title>
        <authorList>
            <person name="Bendahmane M."/>
        </authorList>
    </citation>
    <scope>NUCLEOTIDE SEQUENCE [LARGE SCALE GENOMIC DNA]</scope>
    <source>
        <strain evidence="2">cv. Old Blush</strain>
    </source>
</reference>
<evidence type="ECO:0000313" key="1">
    <source>
        <dbReference type="EMBL" id="PRQ35294.1"/>
    </source>
</evidence>
<gene>
    <name evidence="1" type="ORF">RchiOBHm_Chr5g0078411</name>
</gene>
<protein>
    <submittedName>
        <fullName evidence="1">Uncharacterized protein</fullName>
    </submittedName>
</protein>
<comment type="caution">
    <text evidence="1">The sequence shown here is derived from an EMBL/GenBank/DDBJ whole genome shotgun (WGS) entry which is preliminary data.</text>
</comment>
<keyword evidence="2" id="KW-1185">Reference proteome</keyword>
<evidence type="ECO:0000313" key="2">
    <source>
        <dbReference type="Proteomes" id="UP000238479"/>
    </source>
</evidence>
<dbReference type="AlphaFoldDB" id="A0A2P6QMA2"/>
<name>A0A2P6QMA2_ROSCH</name>